<dbReference type="EMBL" id="NKYE01000003">
    <property type="protein sequence ID" value="OZM74026.1"/>
    <property type="molecule type" value="Genomic_DNA"/>
</dbReference>
<proteinExistence type="predicted"/>
<reference evidence="2 3" key="1">
    <citation type="submission" date="2017-07" db="EMBL/GenBank/DDBJ databases">
        <title>Amycolatopsis antarcticus sp. nov., isolated from the surface of an Antarcticus brown macroalga.</title>
        <authorList>
            <person name="Wang J."/>
            <person name="Leiva S."/>
            <person name="Huang J."/>
            <person name="Huang Y."/>
        </authorList>
    </citation>
    <scope>NUCLEOTIDE SEQUENCE [LARGE SCALE GENOMIC DNA]</scope>
    <source>
        <strain evidence="2 3">AU-G6</strain>
    </source>
</reference>
<name>A0A263D979_9PSEU</name>
<dbReference type="Proteomes" id="UP000242444">
    <property type="component" value="Unassembled WGS sequence"/>
</dbReference>
<sequence length="102" mass="10944">MSLLPLLLAAACHQHGQITVRFDDLDGHDALYRRSTRTLHVDCKTFSFERAATEVLLAAVEPERQLASIDGGALAADPAYIPAQPGPRPRPLRIVDDTGAGG</sequence>
<dbReference type="AlphaFoldDB" id="A0A263D979"/>
<organism evidence="2 3">
    <name type="scientific">Amycolatopsis antarctica</name>
    <dbReference type="NCBI Taxonomy" id="1854586"/>
    <lineage>
        <taxon>Bacteria</taxon>
        <taxon>Bacillati</taxon>
        <taxon>Actinomycetota</taxon>
        <taxon>Actinomycetes</taxon>
        <taxon>Pseudonocardiales</taxon>
        <taxon>Pseudonocardiaceae</taxon>
        <taxon>Amycolatopsis</taxon>
    </lineage>
</organism>
<evidence type="ECO:0000256" key="1">
    <source>
        <dbReference type="SAM" id="MobiDB-lite"/>
    </source>
</evidence>
<comment type="caution">
    <text evidence="2">The sequence shown here is derived from an EMBL/GenBank/DDBJ whole genome shotgun (WGS) entry which is preliminary data.</text>
</comment>
<accession>A0A263D979</accession>
<evidence type="ECO:0000313" key="3">
    <source>
        <dbReference type="Proteomes" id="UP000242444"/>
    </source>
</evidence>
<dbReference type="RefSeq" id="WP_094861783.1">
    <property type="nucleotide sequence ID" value="NZ_NKYE01000003.1"/>
</dbReference>
<evidence type="ECO:0000313" key="2">
    <source>
        <dbReference type="EMBL" id="OZM74026.1"/>
    </source>
</evidence>
<gene>
    <name evidence="2" type="ORF">CFN78_06985</name>
</gene>
<protein>
    <submittedName>
        <fullName evidence="2">Uncharacterized protein</fullName>
    </submittedName>
</protein>
<dbReference type="InParanoid" id="A0A263D979"/>
<keyword evidence="3" id="KW-1185">Reference proteome</keyword>
<feature type="region of interest" description="Disordered" evidence="1">
    <location>
        <begin position="80"/>
        <end position="102"/>
    </location>
</feature>